<evidence type="ECO:0000256" key="1">
    <source>
        <dbReference type="SAM" id="SignalP"/>
    </source>
</evidence>
<evidence type="ECO:0000313" key="3">
    <source>
        <dbReference type="Proteomes" id="UP001595711"/>
    </source>
</evidence>
<dbReference type="Gene3D" id="2.60.40.1890">
    <property type="entry name" value="PCu(A)C copper chaperone"/>
    <property type="match status" value="1"/>
</dbReference>
<dbReference type="EMBL" id="JBHRYJ010000001">
    <property type="protein sequence ID" value="MFC3674960.1"/>
    <property type="molecule type" value="Genomic_DNA"/>
</dbReference>
<evidence type="ECO:0000313" key="2">
    <source>
        <dbReference type="EMBL" id="MFC3674960.1"/>
    </source>
</evidence>
<reference evidence="3" key="1">
    <citation type="journal article" date="2019" name="Int. J. Syst. Evol. Microbiol.">
        <title>The Global Catalogue of Microorganisms (GCM) 10K type strain sequencing project: providing services to taxonomists for standard genome sequencing and annotation.</title>
        <authorList>
            <consortium name="The Broad Institute Genomics Platform"/>
            <consortium name="The Broad Institute Genome Sequencing Center for Infectious Disease"/>
            <person name="Wu L."/>
            <person name="Ma J."/>
        </authorList>
    </citation>
    <scope>NUCLEOTIDE SEQUENCE [LARGE SCALE GENOMIC DNA]</scope>
    <source>
        <strain evidence="3">KCTC 42182</strain>
    </source>
</reference>
<proteinExistence type="predicted"/>
<feature type="signal peptide" evidence="1">
    <location>
        <begin position="1"/>
        <end position="26"/>
    </location>
</feature>
<keyword evidence="3" id="KW-1185">Reference proteome</keyword>
<dbReference type="SUPFAM" id="SSF110087">
    <property type="entry name" value="DR1885-like metal-binding protein"/>
    <property type="match status" value="1"/>
</dbReference>
<gene>
    <name evidence="2" type="ORF">ACFOOQ_05345</name>
</gene>
<protein>
    <recommendedName>
        <fullName evidence="4">Copper(I)-binding protein</fullName>
    </recommendedName>
</protein>
<dbReference type="Proteomes" id="UP001595711">
    <property type="component" value="Unassembled WGS sequence"/>
</dbReference>
<comment type="caution">
    <text evidence="2">The sequence shown here is derived from an EMBL/GenBank/DDBJ whole genome shotgun (WGS) entry which is preliminary data.</text>
</comment>
<organism evidence="2 3">
    <name type="scientific">Ferrovibrio xuzhouensis</name>
    <dbReference type="NCBI Taxonomy" id="1576914"/>
    <lineage>
        <taxon>Bacteria</taxon>
        <taxon>Pseudomonadati</taxon>
        <taxon>Pseudomonadota</taxon>
        <taxon>Alphaproteobacteria</taxon>
        <taxon>Rhodospirillales</taxon>
        <taxon>Rhodospirillaceae</taxon>
        <taxon>Ferrovibrio</taxon>
    </lineage>
</organism>
<keyword evidence="1" id="KW-0732">Signal</keyword>
<dbReference type="InterPro" id="IPR036182">
    <property type="entry name" value="PCuAC_sf"/>
</dbReference>
<dbReference type="RefSeq" id="WP_379722621.1">
    <property type="nucleotide sequence ID" value="NZ_JBHRYJ010000001.1"/>
</dbReference>
<evidence type="ECO:0008006" key="4">
    <source>
        <dbReference type="Google" id="ProtNLM"/>
    </source>
</evidence>
<sequence length="146" mass="16246">MMRRREWIAAALIGFAMTLSSNFTRADEVVDPGSLNIVDPIISKGSNGSYRLMFILENHTGMPITILGISSSYFSDATFEFRSDGEAVSSLDSITIQSNDFLNLASSHQWFRLDGFKADLSKSGLIPFVVRFTHGRMQQGHAHLQK</sequence>
<name>A0ABV7VBV2_9PROT</name>
<feature type="chain" id="PRO_5045101767" description="Copper(I)-binding protein" evidence="1">
    <location>
        <begin position="27"/>
        <end position="146"/>
    </location>
</feature>
<accession>A0ABV7VBV2</accession>